<comment type="caution">
    <text evidence="3">The sequence shown here is derived from an EMBL/GenBank/DDBJ whole genome shotgun (WGS) entry which is preliminary data.</text>
</comment>
<feature type="compositionally biased region" description="Basic and acidic residues" evidence="1">
    <location>
        <begin position="126"/>
        <end position="135"/>
    </location>
</feature>
<reference evidence="3" key="2">
    <citation type="submission" date="2023-06" db="EMBL/GenBank/DDBJ databases">
        <authorList>
            <consortium name="Lawrence Berkeley National Laboratory"/>
            <person name="Haridas S."/>
            <person name="Hensen N."/>
            <person name="Bonometti L."/>
            <person name="Westerberg I."/>
            <person name="Brannstrom I.O."/>
            <person name="Guillou S."/>
            <person name="Cros-Aarteil S."/>
            <person name="Calhoun S."/>
            <person name="Kuo A."/>
            <person name="Mondo S."/>
            <person name="Pangilinan J."/>
            <person name="Riley R."/>
            <person name="Labutti K."/>
            <person name="Andreopoulos B."/>
            <person name="Lipzen A."/>
            <person name="Chen C."/>
            <person name="Yanf M."/>
            <person name="Daum C."/>
            <person name="Ng V."/>
            <person name="Clum A."/>
            <person name="Steindorff A."/>
            <person name="Ohm R."/>
            <person name="Martin F."/>
            <person name="Silar P."/>
            <person name="Natvig D."/>
            <person name="Lalanne C."/>
            <person name="Gautier V."/>
            <person name="Ament-Velasquez S.L."/>
            <person name="Kruys A."/>
            <person name="Hutchinson M.I."/>
            <person name="Powell A.J."/>
            <person name="Barry K."/>
            <person name="Miller A.N."/>
            <person name="Grigoriev I.V."/>
            <person name="Debuchy R."/>
            <person name="Gladieux P."/>
            <person name="Thoren M.H."/>
            <person name="Johannesson H."/>
        </authorList>
    </citation>
    <scope>NUCLEOTIDE SEQUENCE</scope>
    <source>
        <strain evidence="3">CBS 168.71</strain>
    </source>
</reference>
<dbReference type="GeneID" id="87834583"/>
<evidence type="ECO:0008006" key="5">
    <source>
        <dbReference type="Google" id="ProtNLM"/>
    </source>
</evidence>
<feature type="transmembrane region" description="Helical" evidence="2">
    <location>
        <begin position="55"/>
        <end position="76"/>
    </location>
</feature>
<dbReference type="EMBL" id="JAUEPN010000002">
    <property type="protein sequence ID" value="KAK3299429.1"/>
    <property type="molecule type" value="Genomic_DNA"/>
</dbReference>
<sequence length="195" mass="22123">MEKMKDDKKKRPTMLFFSLLLLCTLSYYLYGHTFFYLSPPIHFSSLSSVSFLAFLLFYLPLHFFFSLFCVVSPCLWHPAEFVILRDGVTAVGRGCSRPNPVRFKIVSQTNPCTSVTTQGPPAAPTRTRERSRRNDGSIGGRNGLHEGILETFSCTLEFHRKPCARIKGSRAKRRRDMPSSGPTSAHARSLIRESR</sequence>
<name>A0AAE0HNG8_9PEZI</name>
<evidence type="ECO:0000256" key="2">
    <source>
        <dbReference type="SAM" id="Phobius"/>
    </source>
</evidence>
<dbReference type="RefSeq" id="XP_062662943.1">
    <property type="nucleotide sequence ID" value="XM_062797635.1"/>
</dbReference>
<dbReference type="AlphaFoldDB" id="A0AAE0HNG8"/>
<accession>A0AAE0HNG8</accession>
<evidence type="ECO:0000256" key="1">
    <source>
        <dbReference type="SAM" id="MobiDB-lite"/>
    </source>
</evidence>
<keyword evidence="2" id="KW-0812">Transmembrane</keyword>
<feature type="region of interest" description="Disordered" evidence="1">
    <location>
        <begin position="167"/>
        <end position="195"/>
    </location>
</feature>
<reference evidence="3" key="1">
    <citation type="journal article" date="2023" name="Mol. Phylogenet. Evol.">
        <title>Genome-scale phylogeny and comparative genomics of the fungal order Sordariales.</title>
        <authorList>
            <person name="Hensen N."/>
            <person name="Bonometti L."/>
            <person name="Westerberg I."/>
            <person name="Brannstrom I.O."/>
            <person name="Guillou S."/>
            <person name="Cros-Aarteil S."/>
            <person name="Calhoun S."/>
            <person name="Haridas S."/>
            <person name="Kuo A."/>
            <person name="Mondo S."/>
            <person name="Pangilinan J."/>
            <person name="Riley R."/>
            <person name="LaButti K."/>
            <person name="Andreopoulos B."/>
            <person name="Lipzen A."/>
            <person name="Chen C."/>
            <person name="Yan M."/>
            <person name="Daum C."/>
            <person name="Ng V."/>
            <person name="Clum A."/>
            <person name="Steindorff A."/>
            <person name="Ohm R.A."/>
            <person name="Martin F."/>
            <person name="Silar P."/>
            <person name="Natvig D.O."/>
            <person name="Lalanne C."/>
            <person name="Gautier V."/>
            <person name="Ament-Velasquez S.L."/>
            <person name="Kruys A."/>
            <person name="Hutchinson M.I."/>
            <person name="Powell A.J."/>
            <person name="Barry K."/>
            <person name="Miller A.N."/>
            <person name="Grigoriev I.V."/>
            <person name="Debuchy R."/>
            <person name="Gladieux P."/>
            <person name="Hiltunen Thoren M."/>
            <person name="Johannesson H."/>
        </authorList>
    </citation>
    <scope>NUCLEOTIDE SEQUENCE</scope>
    <source>
        <strain evidence="3">CBS 168.71</strain>
    </source>
</reference>
<organism evidence="3 4">
    <name type="scientific">Chaetomium fimeti</name>
    <dbReference type="NCBI Taxonomy" id="1854472"/>
    <lineage>
        <taxon>Eukaryota</taxon>
        <taxon>Fungi</taxon>
        <taxon>Dikarya</taxon>
        <taxon>Ascomycota</taxon>
        <taxon>Pezizomycotina</taxon>
        <taxon>Sordariomycetes</taxon>
        <taxon>Sordariomycetidae</taxon>
        <taxon>Sordariales</taxon>
        <taxon>Chaetomiaceae</taxon>
        <taxon>Chaetomium</taxon>
    </lineage>
</organism>
<proteinExistence type="predicted"/>
<dbReference type="Proteomes" id="UP001278766">
    <property type="component" value="Unassembled WGS sequence"/>
</dbReference>
<keyword evidence="2" id="KW-1133">Transmembrane helix</keyword>
<feature type="region of interest" description="Disordered" evidence="1">
    <location>
        <begin position="112"/>
        <end position="142"/>
    </location>
</feature>
<protein>
    <recommendedName>
        <fullName evidence="5">Transmembrane protein</fullName>
    </recommendedName>
</protein>
<evidence type="ECO:0000313" key="4">
    <source>
        <dbReference type="Proteomes" id="UP001278766"/>
    </source>
</evidence>
<keyword evidence="4" id="KW-1185">Reference proteome</keyword>
<evidence type="ECO:0000313" key="3">
    <source>
        <dbReference type="EMBL" id="KAK3299429.1"/>
    </source>
</evidence>
<gene>
    <name evidence="3" type="ORF">B0H64DRAFT_100020</name>
</gene>
<keyword evidence="2" id="KW-0472">Membrane</keyword>